<evidence type="ECO:0000313" key="4">
    <source>
        <dbReference type="Proteomes" id="UP001187192"/>
    </source>
</evidence>
<comment type="caution">
    <text evidence="3">The sequence shown here is derived from an EMBL/GenBank/DDBJ whole genome shotgun (WGS) entry which is preliminary data.</text>
</comment>
<reference evidence="3" key="1">
    <citation type="submission" date="2023-07" db="EMBL/GenBank/DDBJ databases">
        <title>draft genome sequence of fig (Ficus carica).</title>
        <authorList>
            <person name="Takahashi T."/>
            <person name="Nishimura K."/>
        </authorList>
    </citation>
    <scope>NUCLEOTIDE SEQUENCE</scope>
</reference>
<dbReference type="Pfam" id="PF25474">
    <property type="entry name" value="TPR_TmcB"/>
    <property type="match status" value="1"/>
</dbReference>
<gene>
    <name evidence="3" type="ORF">TIFTF001_002845</name>
</gene>
<evidence type="ECO:0000313" key="3">
    <source>
        <dbReference type="EMBL" id="GMN30545.1"/>
    </source>
</evidence>
<dbReference type="Proteomes" id="UP001187192">
    <property type="component" value="Unassembled WGS sequence"/>
</dbReference>
<feature type="domain" description="TmcB/TmcC TPR repeats" evidence="2">
    <location>
        <begin position="130"/>
        <end position="171"/>
    </location>
</feature>
<name>A0AA87ZDI7_FICCA</name>
<evidence type="ECO:0000259" key="2">
    <source>
        <dbReference type="Pfam" id="PF25474"/>
    </source>
</evidence>
<sequence length="199" mass="21158">MKAVLIRTGSGPVHQLHSPPVPGSPRFRLSRSESLSCDKTTSATVSLHFEVNRRRDSGVRRALSESQLHGGIRSSPARILGKKPTSLAGSWPEIGSPLEEIGISGGGDGGGDDRGFGNSGGGNSDRSKLGAYYKEMLKANPGDSLLLRNYSKFLHEVEKDTERAEEYYGRAILANPGDGELLSISQSGMMSSPALVSAF</sequence>
<protein>
    <recommendedName>
        <fullName evidence="2">TmcB/TmcC TPR repeats domain-containing protein</fullName>
    </recommendedName>
</protein>
<feature type="region of interest" description="Disordered" evidence="1">
    <location>
        <begin position="1"/>
        <end position="35"/>
    </location>
</feature>
<organism evidence="3 4">
    <name type="scientific">Ficus carica</name>
    <name type="common">Common fig</name>
    <dbReference type="NCBI Taxonomy" id="3494"/>
    <lineage>
        <taxon>Eukaryota</taxon>
        <taxon>Viridiplantae</taxon>
        <taxon>Streptophyta</taxon>
        <taxon>Embryophyta</taxon>
        <taxon>Tracheophyta</taxon>
        <taxon>Spermatophyta</taxon>
        <taxon>Magnoliopsida</taxon>
        <taxon>eudicotyledons</taxon>
        <taxon>Gunneridae</taxon>
        <taxon>Pentapetalae</taxon>
        <taxon>rosids</taxon>
        <taxon>fabids</taxon>
        <taxon>Rosales</taxon>
        <taxon>Moraceae</taxon>
        <taxon>Ficeae</taxon>
        <taxon>Ficus</taxon>
    </lineage>
</organism>
<accession>A0AA87ZDI7</accession>
<dbReference type="EMBL" id="BTGU01000003">
    <property type="protein sequence ID" value="GMN30545.1"/>
    <property type="molecule type" value="Genomic_DNA"/>
</dbReference>
<dbReference type="AlphaFoldDB" id="A0AA87ZDI7"/>
<proteinExistence type="predicted"/>
<evidence type="ECO:0000256" key="1">
    <source>
        <dbReference type="SAM" id="MobiDB-lite"/>
    </source>
</evidence>
<dbReference type="InterPro" id="IPR057352">
    <property type="entry name" value="TPR_TmcB/C"/>
</dbReference>
<feature type="region of interest" description="Disordered" evidence="1">
    <location>
        <begin position="98"/>
        <end position="124"/>
    </location>
</feature>
<dbReference type="PANTHER" id="PTHR26312:SF123">
    <property type="entry name" value="TETRATRICOPEPTIDE REPEAT (TPR)-LIKE SUPERFAMILY PROTEIN"/>
    <property type="match status" value="1"/>
</dbReference>
<keyword evidence="4" id="KW-1185">Reference proteome</keyword>
<dbReference type="PANTHER" id="PTHR26312">
    <property type="entry name" value="TETRATRICOPEPTIDE REPEAT PROTEIN 5"/>
    <property type="match status" value="1"/>
</dbReference>